<feature type="transmembrane region" description="Helical" evidence="11">
    <location>
        <begin position="78"/>
        <end position="99"/>
    </location>
</feature>
<protein>
    <recommendedName>
        <fullName evidence="10">Cytochrome c oxidase polypeptide 4</fullName>
        <ecNumber evidence="10">7.1.1.9</ecNumber>
    </recommendedName>
    <alternativeName>
        <fullName evidence="10">Cytochrome aa3 subunit 4</fullName>
    </alternativeName>
    <alternativeName>
        <fullName evidence="10">Cytochrome c oxidase polypeptide IV</fullName>
    </alternativeName>
</protein>
<comment type="subcellular location">
    <subcellularLocation>
        <location evidence="2">Cell membrane</location>
        <topology evidence="2">Multi-pass membrane protein</topology>
    </subcellularLocation>
</comment>
<organism evidence="12 13">
    <name type="scientific">Hamadaea flava</name>
    <dbReference type="NCBI Taxonomy" id="1742688"/>
    <lineage>
        <taxon>Bacteria</taxon>
        <taxon>Bacillati</taxon>
        <taxon>Actinomycetota</taxon>
        <taxon>Actinomycetes</taxon>
        <taxon>Micromonosporales</taxon>
        <taxon>Micromonosporaceae</taxon>
        <taxon>Hamadaea</taxon>
    </lineage>
</organism>
<dbReference type="EC" id="7.1.1.9" evidence="10"/>
<evidence type="ECO:0000256" key="1">
    <source>
        <dbReference type="ARBA" id="ARBA00002536"/>
    </source>
</evidence>
<evidence type="ECO:0000256" key="6">
    <source>
        <dbReference type="ARBA" id="ARBA00022967"/>
    </source>
</evidence>
<proteinExistence type="inferred from homology"/>
<dbReference type="Pfam" id="PF12270">
    <property type="entry name" value="Cyt_c_ox_IV"/>
    <property type="match status" value="1"/>
</dbReference>
<dbReference type="RefSeq" id="WP_253761496.1">
    <property type="nucleotide sequence ID" value="NZ_JAMZDZ010000001.1"/>
</dbReference>
<sequence length="141" mass="15654">MKSEWRIFGGVALFLALCAPVYGWWTNHSLGHVDWVGTTALIMSTLLCAMCGGYFWFVSRRIDLRPEDRDDAEIAEGAGEIGFFSPGSYWPFGIAAFATTAGVGMVFWMVWLIALGMLGVIFAACAMLFEYYTGTRRTAEH</sequence>
<evidence type="ECO:0000256" key="5">
    <source>
        <dbReference type="ARBA" id="ARBA00022692"/>
    </source>
</evidence>
<dbReference type="EMBL" id="JBHSAY010000015">
    <property type="protein sequence ID" value="MFC4134339.1"/>
    <property type="molecule type" value="Genomic_DNA"/>
</dbReference>
<dbReference type="InterPro" id="IPR021050">
    <property type="entry name" value="Cyt_c_oxidase_su4_actinobac"/>
</dbReference>
<keyword evidence="13" id="KW-1185">Reference proteome</keyword>
<evidence type="ECO:0000256" key="2">
    <source>
        <dbReference type="ARBA" id="ARBA00004651"/>
    </source>
</evidence>
<keyword evidence="7 11" id="KW-1133">Transmembrane helix</keyword>
<keyword evidence="6 10" id="KW-1278">Translocase</keyword>
<evidence type="ECO:0000256" key="9">
    <source>
        <dbReference type="ARBA" id="ARBA00047816"/>
    </source>
</evidence>
<comment type="caution">
    <text evidence="12">The sequence shown here is derived from an EMBL/GenBank/DDBJ whole genome shotgun (WGS) entry which is preliminary data.</text>
</comment>
<comment type="similarity">
    <text evidence="3 10">Belongs to the cytochrome c oxidase bacterial subunit CtaF family.</text>
</comment>
<evidence type="ECO:0000256" key="4">
    <source>
        <dbReference type="ARBA" id="ARBA00022475"/>
    </source>
</evidence>
<keyword evidence="8 10" id="KW-0472">Membrane</keyword>
<evidence type="ECO:0000256" key="10">
    <source>
        <dbReference type="PIRNR" id="PIRNR017385"/>
    </source>
</evidence>
<keyword evidence="5 11" id="KW-0812">Transmembrane</keyword>
<keyword evidence="4 10" id="KW-1003">Cell membrane</keyword>
<comment type="subunit">
    <text evidence="10">Associates with subunits I, II and III to form cytochrome c oxidase.</text>
</comment>
<evidence type="ECO:0000313" key="12">
    <source>
        <dbReference type="EMBL" id="MFC4134339.1"/>
    </source>
</evidence>
<evidence type="ECO:0000256" key="7">
    <source>
        <dbReference type="ARBA" id="ARBA00022989"/>
    </source>
</evidence>
<dbReference type="PIRSF" id="PIRSF017385">
    <property type="entry name" value="CtaF"/>
    <property type="match status" value="1"/>
</dbReference>
<evidence type="ECO:0000256" key="11">
    <source>
        <dbReference type="SAM" id="Phobius"/>
    </source>
</evidence>
<reference evidence="13" key="1">
    <citation type="journal article" date="2019" name="Int. J. Syst. Evol. Microbiol.">
        <title>The Global Catalogue of Microorganisms (GCM) 10K type strain sequencing project: providing services to taxonomists for standard genome sequencing and annotation.</title>
        <authorList>
            <consortium name="The Broad Institute Genomics Platform"/>
            <consortium name="The Broad Institute Genome Sequencing Center for Infectious Disease"/>
            <person name="Wu L."/>
            <person name="Ma J."/>
        </authorList>
    </citation>
    <scope>NUCLEOTIDE SEQUENCE [LARGE SCALE GENOMIC DNA]</scope>
    <source>
        <strain evidence="13">CGMCC 4.7289</strain>
    </source>
</reference>
<evidence type="ECO:0000256" key="3">
    <source>
        <dbReference type="ARBA" id="ARBA00006870"/>
    </source>
</evidence>
<evidence type="ECO:0000256" key="8">
    <source>
        <dbReference type="ARBA" id="ARBA00023136"/>
    </source>
</evidence>
<name>A0ABV8LX05_9ACTN</name>
<accession>A0ABV8LX05</accession>
<feature type="transmembrane region" description="Helical" evidence="11">
    <location>
        <begin position="105"/>
        <end position="129"/>
    </location>
</feature>
<feature type="transmembrane region" description="Helical" evidence="11">
    <location>
        <begin position="39"/>
        <end position="57"/>
    </location>
</feature>
<comment type="function">
    <text evidence="1 10">Part of cytochrome c oxidase, its function is unknown.</text>
</comment>
<gene>
    <name evidence="12" type="ORF">ACFOZ4_27325</name>
</gene>
<dbReference type="Proteomes" id="UP001595816">
    <property type="component" value="Unassembled WGS sequence"/>
</dbReference>
<comment type="catalytic activity">
    <reaction evidence="9 10">
        <text>4 Fe(II)-[cytochrome c] + O2 + 8 H(+)(in) = 4 Fe(III)-[cytochrome c] + 2 H2O + 4 H(+)(out)</text>
        <dbReference type="Rhea" id="RHEA:11436"/>
        <dbReference type="Rhea" id="RHEA-COMP:10350"/>
        <dbReference type="Rhea" id="RHEA-COMP:14399"/>
        <dbReference type="ChEBI" id="CHEBI:15377"/>
        <dbReference type="ChEBI" id="CHEBI:15378"/>
        <dbReference type="ChEBI" id="CHEBI:15379"/>
        <dbReference type="ChEBI" id="CHEBI:29033"/>
        <dbReference type="ChEBI" id="CHEBI:29034"/>
        <dbReference type="EC" id="7.1.1.9"/>
    </reaction>
</comment>
<evidence type="ECO:0000313" key="13">
    <source>
        <dbReference type="Proteomes" id="UP001595816"/>
    </source>
</evidence>